<dbReference type="AlphaFoldDB" id="A0A2P7QI18"/>
<accession>A0A2P7QI18</accession>
<dbReference type="EMBL" id="PXYI01000008">
    <property type="protein sequence ID" value="PSJ37566.1"/>
    <property type="molecule type" value="Genomic_DNA"/>
</dbReference>
<protein>
    <submittedName>
        <fullName evidence="3">Uncharacterized protein</fullName>
    </submittedName>
</protein>
<reference evidence="3 4" key="1">
    <citation type="submission" date="2018-03" db="EMBL/GenBank/DDBJ databases">
        <title>The draft genome of Sphingosinicella sp. GL-C-18.</title>
        <authorList>
            <person name="Liu L."/>
            <person name="Li L."/>
            <person name="Liang L."/>
            <person name="Zhang X."/>
            <person name="Wang T."/>
        </authorList>
    </citation>
    <scope>NUCLEOTIDE SEQUENCE [LARGE SCALE GENOMIC DNA]</scope>
    <source>
        <strain evidence="3 4">GL-C-18</strain>
    </source>
</reference>
<organism evidence="3 4">
    <name type="scientific">Allosphingosinicella deserti</name>
    <dbReference type="NCBI Taxonomy" id="2116704"/>
    <lineage>
        <taxon>Bacteria</taxon>
        <taxon>Pseudomonadati</taxon>
        <taxon>Pseudomonadota</taxon>
        <taxon>Alphaproteobacteria</taxon>
        <taxon>Sphingomonadales</taxon>
        <taxon>Sphingomonadaceae</taxon>
        <taxon>Allosphingosinicella</taxon>
    </lineage>
</organism>
<dbReference type="Proteomes" id="UP000241167">
    <property type="component" value="Unassembled WGS sequence"/>
</dbReference>
<dbReference type="OrthoDB" id="7405225at2"/>
<name>A0A2P7QI18_9SPHN</name>
<evidence type="ECO:0000256" key="2">
    <source>
        <dbReference type="SAM" id="SignalP"/>
    </source>
</evidence>
<evidence type="ECO:0000313" key="3">
    <source>
        <dbReference type="EMBL" id="PSJ37566.1"/>
    </source>
</evidence>
<evidence type="ECO:0000256" key="1">
    <source>
        <dbReference type="SAM" id="MobiDB-lite"/>
    </source>
</evidence>
<feature type="region of interest" description="Disordered" evidence="1">
    <location>
        <begin position="62"/>
        <end position="97"/>
    </location>
</feature>
<evidence type="ECO:0000313" key="4">
    <source>
        <dbReference type="Proteomes" id="UP000241167"/>
    </source>
</evidence>
<keyword evidence="2" id="KW-0732">Signal</keyword>
<dbReference type="PROSITE" id="PS51257">
    <property type="entry name" value="PROKAR_LIPOPROTEIN"/>
    <property type="match status" value="1"/>
</dbReference>
<gene>
    <name evidence="3" type="ORF">C7I55_21025</name>
</gene>
<feature type="chain" id="PRO_5015170581" evidence="2">
    <location>
        <begin position="29"/>
        <end position="220"/>
    </location>
</feature>
<proteinExistence type="predicted"/>
<comment type="caution">
    <text evidence="3">The sequence shown here is derived from an EMBL/GenBank/DDBJ whole genome shotgun (WGS) entry which is preliminary data.</text>
</comment>
<keyword evidence="4" id="KW-1185">Reference proteome</keyword>
<dbReference type="RefSeq" id="WP_106515007.1">
    <property type="nucleotide sequence ID" value="NZ_PXYI01000008.1"/>
</dbReference>
<feature type="signal peptide" evidence="2">
    <location>
        <begin position="1"/>
        <end position="28"/>
    </location>
</feature>
<sequence length="220" mass="22734">MSNAMIRLRHTALAAAFVLTACGGGVTAENNLAGLDNELNDADPALTSALEDQIAVDPQLAQQSNRNAVRPAETPAQAQYPAPVPGGSGTPQAQLSAAAAGEGGIACPGGAKWDTNPAWAQRLSATFPVYPGGRVTESAGANQGDCRIRAVTFTTGDPVQRVLDWYHTQAVRAGYSSEHQIRDGDHVLAGAKESDNGAFYLIVTPKSSGAEVALIANKGR</sequence>